<accession>A0ABN9CRM1</accession>
<comment type="caution">
    <text evidence="1">The sequence shown here is derived from an EMBL/GenBank/DDBJ whole genome shotgun (WGS) entry which is preliminary data.</text>
</comment>
<proteinExistence type="predicted"/>
<evidence type="ECO:0000313" key="1">
    <source>
        <dbReference type="EMBL" id="CAI9562083.1"/>
    </source>
</evidence>
<sequence length="60" mass="6568">MQGPGFVTLEYRAPGDTMHMLCLVCSARDFFGGEGACNEHNVNQRCPERGSGVMQPHKTV</sequence>
<name>A0ABN9CRM1_9NEOB</name>
<dbReference type="Proteomes" id="UP001162483">
    <property type="component" value="Unassembled WGS sequence"/>
</dbReference>
<evidence type="ECO:0000313" key="2">
    <source>
        <dbReference type="Proteomes" id="UP001162483"/>
    </source>
</evidence>
<keyword evidence="2" id="KW-1185">Reference proteome</keyword>
<dbReference type="EMBL" id="CATNWA010011637">
    <property type="protein sequence ID" value="CAI9562083.1"/>
    <property type="molecule type" value="Genomic_DNA"/>
</dbReference>
<reference evidence="1" key="1">
    <citation type="submission" date="2023-05" db="EMBL/GenBank/DDBJ databases">
        <authorList>
            <person name="Stuckert A."/>
        </authorList>
    </citation>
    <scope>NUCLEOTIDE SEQUENCE</scope>
</reference>
<protein>
    <submittedName>
        <fullName evidence="1">Uncharacterized protein</fullName>
    </submittedName>
</protein>
<organism evidence="1 2">
    <name type="scientific">Staurois parvus</name>
    <dbReference type="NCBI Taxonomy" id="386267"/>
    <lineage>
        <taxon>Eukaryota</taxon>
        <taxon>Metazoa</taxon>
        <taxon>Chordata</taxon>
        <taxon>Craniata</taxon>
        <taxon>Vertebrata</taxon>
        <taxon>Euteleostomi</taxon>
        <taxon>Amphibia</taxon>
        <taxon>Batrachia</taxon>
        <taxon>Anura</taxon>
        <taxon>Neobatrachia</taxon>
        <taxon>Ranoidea</taxon>
        <taxon>Ranidae</taxon>
        <taxon>Staurois</taxon>
    </lineage>
</organism>
<gene>
    <name evidence="1" type="ORF">SPARVUS_LOCUS5553283</name>
</gene>